<reference evidence="1" key="2">
    <citation type="journal article" date="2015" name="Data Brief">
        <title>Shoot transcriptome of the giant reed, Arundo donax.</title>
        <authorList>
            <person name="Barrero R.A."/>
            <person name="Guerrero F.D."/>
            <person name="Moolhuijzen P."/>
            <person name="Goolsby J.A."/>
            <person name="Tidwell J."/>
            <person name="Bellgard S.E."/>
            <person name="Bellgard M.I."/>
        </authorList>
    </citation>
    <scope>NUCLEOTIDE SEQUENCE</scope>
    <source>
        <tissue evidence="1">Shoot tissue taken approximately 20 cm above the soil surface</tissue>
    </source>
</reference>
<name>A0A0A9HXU1_ARUDO</name>
<dbReference type="AlphaFoldDB" id="A0A0A9HXU1"/>
<proteinExistence type="predicted"/>
<evidence type="ECO:0000313" key="1">
    <source>
        <dbReference type="EMBL" id="JAE39691.1"/>
    </source>
</evidence>
<accession>A0A0A9HXU1</accession>
<reference evidence="1" key="1">
    <citation type="submission" date="2014-09" db="EMBL/GenBank/DDBJ databases">
        <authorList>
            <person name="Magalhaes I.L.F."/>
            <person name="Oliveira U."/>
            <person name="Santos F.R."/>
            <person name="Vidigal T.H.D.A."/>
            <person name="Brescovit A.D."/>
            <person name="Santos A.J."/>
        </authorList>
    </citation>
    <scope>NUCLEOTIDE SEQUENCE</scope>
    <source>
        <tissue evidence="1">Shoot tissue taken approximately 20 cm above the soil surface</tissue>
    </source>
</reference>
<sequence length="21" mass="2554">MKTLHLHCRMHFGPCRLFDPN</sequence>
<organism evidence="1">
    <name type="scientific">Arundo donax</name>
    <name type="common">Giant reed</name>
    <name type="synonym">Donax arundinaceus</name>
    <dbReference type="NCBI Taxonomy" id="35708"/>
    <lineage>
        <taxon>Eukaryota</taxon>
        <taxon>Viridiplantae</taxon>
        <taxon>Streptophyta</taxon>
        <taxon>Embryophyta</taxon>
        <taxon>Tracheophyta</taxon>
        <taxon>Spermatophyta</taxon>
        <taxon>Magnoliopsida</taxon>
        <taxon>Liliopsida</taxon>
        <taxon>Poales</taxon>
        <taxon>Poaceae</taxon>
        <taxon>PACMAD clade</taxon>
        <taxon>Arundinoideae</taxon>
        <taxon>Arundineae</taxon>
        <taxon>Arundo</taxon>
    </lineage>
</organism>
<dbReference type="EMBL" id="GBRH01158205">
    <property type="protein sequence ID" value="JAE39691.1"/>
    <property type="molecule type" value="Transcribed_RNA"/>
</dbReference>
<protein>
    <submittedName>
        <fullName evidence="1">Uncharacterized protein</fullName>
    </submittedName>
</protein>